<gene>
    <name evidence="8" type="ORF">AWM68_00880</name>
</gene>
<dbReference type="GO" id="GO:0005737">
    <property type="term" value="C:cytoplasm"/>
    <property type="evidence" value="ECO:0007669"/>
    <property type="project" value="TreeGrafter"/>
</dbReference>
<evidence type="ECO:0000256" key="4">
    <source>
        <dbReference type="ARBA" id="ARBA00022898"/>
    </source>
</evidence>
<evidence type="ECO:0000256" key="5">
    <source>
        <dbReference type="ARBA" id="ARBA00023239"/>
    </source>
</evidence>
<dbReference type="InterPro" id="IPR015421">
    <property type="entry name" value="PyrdxlP-dep_Trfase_major"/>
</dbReference>
<proteinExistence type="inferred from homology"/>
<organism evidence="8 9">
    <name type="scientific">Fictibacillus phosphorivorans</name>
    <dbReference type="NCBI Taxonomy" id="1221500"/>
    <lineage>
        <taxon>Bacteria</taxon>
        <taxon>Bacillati</taxon>
        <taxon>Bacillota</taxon>
        <taxon>Bacilli</taxon>
        <taxon>Bacillales</taxon>
        <taxon>Fictibacillaceae</taxon>
        <taxon>Fictibacillus</taxon>
    </lineage>
</organism>
<dbReference type="AlphaFoldDB" id="A0A161TR96"/>
<protein>
    <submittedName>
        <fullName evidence="8">2,4-diaminobutyrate decarboxylase</fullName>
    </submittedName>
</protein>
<comment type="cofactor">
    <cofactor evidence="1 6 7">
        <name>pyridoxal 5'-phosphate</name>
        <dbReference type="ChEBI" id="CHEBI:597326"/>
    </cofactor>
</comment>
<reference evidence="9" key="1">
    <citation type="submission" date="2016-01" db="EMBL/GenBank/DDBJ databases">
        <title>Draft genome of Chromobacterium sp. F49.</title>
        <authorList>
            <person name="Hong K.W."/>
        </authorList>
    </citation>
    <scope>NUCLEOTIDE SEQUENCE [LARGE SCALE GENOMIC DNA]</scope>
    <source>
        <strain evidence="9">P7IIIA</strain>
    </source>
</reference>
<dbReference type="InterPro" id="IPR015424">
    <property type="entry name" value="PyrdxlP-dep_Trfase"/>
</dbReference>
<comment type="caution">
    <text evidence="8">The sequence shown here is derived from an EMBL/GenBank/DDBJ whole genome shotgun (WGS) entry which is preliminary data.</text>
</comment>
<dbReference type="Gene3D" id="1.20.1650.10">
    <property type="entry name" value="PLP-dependent transferases"/>
    <property type="match status" value="1"/>
</dbReference>
<sequence length="497" mass="55600">MNMTDFDRFFLNDSEQGLKSFQHIVFETQQRLSQFYKNNSDAYTGLVPKEIEKELNALSLTSSEGDDPNTVLDDVFTKIVKNSIHVSHPTSIGHLHCPPLIPAIAAELIIGALNQSMDSWDQSSTATYLEERLIKWVSEKLALTSSTDGTFTSGGTQSNYMGLLLARDRFCDKQWGWNVKMQGLPPESHKLRILCSEDAHFTVKKSAFQLGLGEQAVVTVPTDTNKKMNTCKLTEEIERLIAAGLLPMCIVATAGTTDFGSIDPIPEVTEIAEKHGLWLHVDAAYGGALMLSQKHSHKLAGIEHADSITIDFHKQYYQPISCGAFFVKNKESFRYLAHHADYLNPENDEEDGLVHLVSKSVQTTRRFDALKLFMSLRIVGEKNFASMIDYTLNLASQAAGVMDLKDNLEVCNKNPEINAIVFRYSAGSPEKLNELNTFIYKKILHTGTALVAKTKVKDQVFLKFTLLNPRTTIVDIEDILYSISQFAAEYENRGITQ</sequence>
<dbReference type="Proteomes" id="UP000076567">
    <property type="component" value="Unassembled WGS sequence"/>
</dbReference>
<evidence type="ECO:0000256" key="1">
    <source>
        <dbReference type="ARBA" id="ARBA00001933"/>
    </source>
</evidence>
<evidence type="ECO:0000256" key="3">
    <source>
        <dbReference type="ARBA" id="ARBA00022793"/>
    </source>
</evidence>
<dbReference type="PANTHER" id="PTHR45677:SF8">
    <property type="entry name" value="CYSTEINE SULFINIC ACID DECARBOXYLASE"/>
    <property type="match status" value="1"/>
</dbReference>
<accession>A0A161TR96</accession>
<dbReference type="GO" id="GO:0004058">
    <property type="term" value="F:aromatic-L-amino-acid decarboxylase activity"/>
    <property type="evidence" value="ECO:0007669"/>
    <property type="project" value="UniProtKB-ARBA"/>
</dbReference>
<dbReference type="GO" id="GO:0030170">
    <property type="term" value="F:pyridoxal phosphate binding"/>
    <property type="evidence" value="ECO:0007669"/>
    <property type="project" value="InterPro"/>
</dbReference>
<evidence type="ECO:0000256" key="7">
    <source>
        <dbReference type="RuleBase" id="RU000382"/>
    </source>
</evidence>
<dbReference type="EMBL" id="LRFC01000001">
    <property type="protein sequence ID" value="KZE68861.1"/>
    <property type="molecule type" value="Genomic_DNA"/>
</dbReference>
<dbReference type="InterPro" id="IPR015422">
    <property type="entry name" value="PyrdxlP-dep_Trfase_small"/>
</dbReference>
<keyword evidence="9" id="KW-1185">Reference proteome</keyword>
<dbReference type="SUPFAM" id="SSF53383">
    <property type="entry name" value="PLP-dependent transferases"/>
    <property type="match status" value="1"/>
</dbReference>
<evidence type="ECO:0000313" key="9">
    <source>
        <dbReference type="Proteomes" id="UP000076567"/>
    </source>
</evidence>
<dbReference type="Gene3D" id="3.40.640.10">
    <property type="entry name" value="Type I PLP-dependent aspartate aminotransferase-like (Major domain)"/>
    <property type="match status" value="1"/>
</dbReference>
<evidence type="ECO:0000256" key="2">
    <source>
        <dbReference type="ARBA" id="ARBA00009533"/>
    </source>
</evidence>
<dbReference type="Pfam" id="PF00282">
    <property type="entry name" value="Pyridoxal_deC"/>
    <property type="match status" value="1"/>
</dbReference>
<dbReference type="PANTHER" id="PTHR45677">
    <property type="entry name" value="GLUTAMATE DECARBOXYLASE-RELATED"/>
    <property type="match status" value="1"/>
</dbReference>
<keyword evidence="4 6" id="KW-0663">Pyridoxal phosphate</keyword>
<dbReference type="Gene3D" id="3.90.1150.10">
    <property type="entry name" value="Aspartate Aminotransferase, domain 1"/>
    <property type="match status" value="1"/>
</dbReference>
<comment type="similarity">
    <text evidence="2 7">Belongs to the group II decarboxylase family.</text>
</comment>
<dbReference type="CDD" id="cd06450">
    <property type="entry name" value="DOPA_deC_like"/>
    <property type="match status" value="1"/>
</dbReference>
<dbReference type="InterPro" id="IPR002129">
    <property type="entry name" value="PyrdxlP-dep_de-COase"/>
</dbReference>
<name>A0A161TR96_9BACL</name>
<dbReference type="OrthoDB" id="9803665at2"/>
<keyword evidence="3" id="KW-0210">Decarboxylase</keyword>
<evidence type="ECO:0000313" key="8">
    <source>
        <dbReference type="EMBL" id="KZE68861.1"/>
    </source>
</evidence>
<evidence type="ECO:0000256" key="6">
    <source>
        <dbReference type="PIRSR" id="PIRSR602129-50"/>
    </source>
</evidence>
<feature type="modified residue" description="N6-(pyridoxal phosphate)lysine" evidence="6">
    <location>
        <position position="314"/>
    </location>
</feature>
<dbReference type="GO" id="GO:0019752">
    <property type="term" value="P:carboxylic acid metabolic process"/>
    <property type="evidence" value="ECO:0007669"/>
    <property type="project" value="InterPro"/>
</dbReference>
<dbReference type="RefSeq" id="WP_066236186.1">
    <property type="nucleotide sequence ID" value="NZ_LRFC01000001.1"/>
</dbReference>
<keyword evidence="5 7" id="KW-0456">Lyase</keyword>